<evidence type="ECO:0000313" key="1">
    <source>
        <dbReference type="EMBL" id="MFD1322330.1"/>
    </source>
</evidence>
<protein>
    <submittedName>
        <fullName evidence="1">Uncharacterized protein</fullName>
    </submittedName>
</protein>
<organism evidence="1 2">
    <name type="scientific">Micromonospora sonneratiae</name>
    <dbReference type="NCBI Taxonomy" id="1184706"/>
    <lineage>
        <taxon>Bacteria</taxon>
        <taxon>Bacillati</taxon>
        <taxon>Actinomycetota</taxon>
        <taxon>Actinomycetes</taxon>
        <taxon>Micromonosporales</taxon>
        <taxon>Micromonosporaceae</taxon>
        <taxon>Micromonospora</taxon>
    </lineage>
</organism>
<dbReference type="RefSeq" id="WP_377571173.1">
    <property type="nucleotide sequence ID" value="NZ_JBHTMP010000019.1"/>
</dbReference>
<proteinExistence type="predicted"/>
<gene>
    <name evidence="1" type="ORF">ACFQ4H_14630</name>
</gene>
<reference evidence="2" key="1">
    <citation type="journal article" date="2019" name="Int. J. Syst. Evol. Microbiol.">
        <title>The Global Catalogue of Microorganisms (GCM) 10K type strain sequencing project: providing services to taxonomists for standard genome sequencing and annotation.</title>
        <authorList>
            <consortium name="The Broad Institute Genomics Platform"/>
            <consortium name="The Broad Institute Genome Sequencing Center for Infectious Disease"/>
            <person name="Wu L."/>
            <person name="Ma J."/>
        </authorList>
    </citation>
    <scope>NUCLEOTIDE SEQUENCE [LARGE SCALE GENOMIC DNA]</scope>
    <source>
        <strain evidence="2">JCM 31037</strain>
    </source>
</reference>
<evidence type="ECO:0000313" key="2">
    <source>
        <dbReference type="Proteomes" id="UP001597260"/>
    </source>
</evidence>
<name>A0ABW3YE31_9ACTN</name>
<sequence>MLRQCNIPGIPPHYVLSIIVAIRSGHEPRPPHRCQVALHGATSFAASVAGLTNRRPYGSDEKAAITMLDEQHTLDRYEAAQQVVRLHRDRGHCWQCDHAGCWWHDWARAYLAEYQRGRHVMS</sequence>
<keyword evidence="2" id="KW-1185">Reference proteome</keyword>
<dbReference type="EMBL" id="JBHTMP010000019">
    <property type="protein sequence ID" value="MFD1322330.1"/>
    <property type="molecule type" value="Genomic_DNA"/>
</dbReference>
<accession>A0ABW3YE31</accession>
<comment type="caution">
    <text evidence="1">The sequence shown here is derived from an EMBL/GenBank/DDBJ whole genome shotgun (WGS) entry which is preliminary data.</text>
</comment>
<dbReference type="Proteomes" id="UP001597260">
    <property type="component" value="Unassembled WGS sequence"/>
</dbReference>